<keyword evidence="5" id="KW-0472">Membrane</keyword>
<dbReference type="GO" id="GO:0005886">
    <property type="term" value="C:plasma membrane"/>
    <property type="evidence" value="ECO:0007669"/>
    <property type="project" value="TreeGrafter"/>
</dbReference>
<reference evidence="8" key="1">
    <citation type="journal article" date="2021" name="PeerJ">
        <title>Extensive microbial diversity within the chicken gut microbiome revealed by metagenomics and culture.</title>
        <authorList>
            <person name="Gilroy R."/>
            <person name="Ravi A."/>
            <person name="Getino M."/>
            <person name="Pursley I."/>
            <person name="Horton D.L."/>
            <person name="Alikhan N.F."/>
            <person name="Baker D."/>
            <person name="Gharbi K."/>
            <person name="Hall N."/>
            <person name="Watson M."/>
            <person name="Adriaenssens E.M."/>
            <person name="Foster-Nyarko E."/>
            <person name="Jarju S."/>
            <person name="Secka A."/>
            <person name="Antonio M."/>
            <person name="Oren A."/>
            <person name="Chaudhuri R.R."/>
            <person name="La Ragione R."/>
            <person name="Hildebrand F."/>
            <person name="Pallen M.J."/>
        </authorList>
    </citation>
    <scope>NUCLEOTIDE SEQUENCE</scope>
    <source>
        <strain evidence="8">CHK195-6426</strain>
    </source>
</reference>
<feature type="domain" description="Methyl-accepting transducer" evidence="6">
    <location>
        <begin position="321"/>
        <end position="550"/>
    </location>
</feature>
<evidence type="ECO:0000256" key="1">
    <source>
        <dbReference type="ARBA" id="ARBA00022500"/>
    </source>
</evidence>
<dbReference type="PROSITE" id="PS50885">
    <property type="entry name" value="HAMP"/>
    <property type="match status" value="1"/>
</dbReference>
<keyword evidence="1" id="KW-0145">Chemotaxis</keyword>
<evidence type="ECO:0000259" key="6">
    <source>
        <dbReference type="PROSITE" id="PS50111"/>
    </source>
</evidence>
<comment type="similarity">
    <text evidence="2">Belongs to the methyl-accepting chemotaxis (MCP) protein family.</text>
</comment>
<sequence>MLNLKKMKIKKRLTTGFVLAAAIASVAAILGVVAIFVVSSRYSYALTSYGFAQGDVGKAMVTFADMRSATRAVIGYDEQEWIDTSVETHDAKKEAFLTYMETIGQMLTSQEETAAYNDALSALESYWEIDDDVINVGSTTDRVRKQAAQLRAWEELDPLYDQVYADLEMLMDLKVERGDDLESSLQIICLVLLLIIGVVILVAFGLAVRLGASIAKGIADPVAALEARFKTFAQGNLTEEFPKTDTQDEVAGLTEQASRMAVDLSLIVNDAGELLGEMANGNYAVSTKIEDKYVGDFEALKNAMRKMNRQMNDTMQKIEEASDQVSAGAENLANAAQALAEGATDQAGSVEELQATIANVTSGVQMTAESVEETYKKAQKYAKEADQSRGEMQAMVSAMNRINETSQKIENIISEIEDIASQTNLLSLNAAIEAARAGEAGRGFAVVAEQIRKLAEQSAQSAVDTRQLIEGSLSEIEEGNKAAGRAAASIDEVVNGVKIIAEASKELSELTSQQADAMEQVENGVNQISEVVQSNSATAQETSATSEELSAQAVSMSELVSHFTLRRE</sequence>
<protein>
    <submittedName>
        <fullName evidence="8">MCP four helix bundle domain-containing protein</fullName>
    </submittedName>
</protein>
<dbReference type="Pfam" id="PF00015">
    <property type="entry name" value="MCPsignal"/>
    <property type="match status" value="1"/>
</dbReference>
<feature type="transmembrane region" description="Helical" evidence="5">
    <location>
        <begin position="12"/>
        <end position="38"/>
    </location>
</feature>
<dbReference type="Proteomes" id="UP000824265">
    <property type="component" value="Unassembled WGS sequence"/>
</dbReference>
<dbReference type="Pfam" id="PF12729">
    <property type="entry name" value="4HB_MCP_1"/>
    <property type="match status" value="1"/>
</dbReference>
<dbReference type="SMART" id="SM00283">
    <property type="entry name" value="MA"/>
    <property type="match status" value="1"/>
</dbReference>
<evidence type="ECO:0000256" key="4">
    <source>
        <dbReference type="SAM" id="Coils"/>
    </source>
</evidence>
<dbReference type="GO" id="GO:0004888">
    <property type="term" value="F:transmembrane signaling receptor activity"/>
    <property type="evidence" value="ECO:0007669"/>
    <property type="project" value="TreeGrafter"/>
</dbReference>
<evidence type="ECO:0000313" key="8">
    <source>
        <dbReference type="EMBL" id="HIW80031.1"/>
    </source>
</evidence>
<dbReference type="Gene3D" id="1.10.287.950">
    <property type="entry name" value="Methyl-accepting chemotaxis protein"/>
    <property type="match status" value="1"/>
</dbReference>
<evidence type="ECO:0000256" key="2">
    <source>
        <dbReference type="ARBA" id="ARBA00029447"/>
    </source>
</evidence>
<keyword evidence="5" id="KW-1133">Transmembrane helix</keyword>
<evidence type="ECO:0000259" key="7">
    <source>
        <dbReference type="PROSITE" id="PS50885"/>
    </source>
</evidence>
<feature type="transmembrane region" description="Helical" evidence="5">
    <location>
        <begin position="185"/>
        <end position="208"/>
    </location>
</feature>
<dbReference type="AlphaFoldDB" id="A0A9D1R1M4"/>
<dbReference type="Gene3D" id="6.10.340.10">
    <property type="match status" value="1"/>
</dbReference>
<dbReference type="PANTHER" id="PTHR43531:SF11">
    <property type="entry name" value="METHYL-ACCEPTING CHEMOTAXIS PROTEIN 3"/>
    <property type="match status" value="1"/>
</dbReference>
<evidence type="ECO:0000313" key="9">
    <source>
        <dbReference type="Proteomes" id="UP000824265"/>
    </source>
</evidence>
<accession>A0A9D1R1M4</accession>
<keyword evidence="4" id="KW-0175">Coiled coil</keyword>
<dbReference type="InterPro" id="IPR051310">
    <property type="entry name" value="MCP_chemotaxis"/>
</dbReference>
<dbReference type="PROSITE" id="PS50111">
    <property type="entry name" value="CHEMOTAXIS_TRANSDUC_2"/>
    <property type="match status" value="1"/>
</dbReference>
<evidence type="ECO:0000256" key="5">
    <source>
        <dbReference type="SAM" id="Phobius"/>
    </source>
</evidence>
<comment type="caution">
    <text evidence="8">The sequence shown here is derived from an EMBL/GenBank/DDBJ whole genome shotgun (WGS) entry which is preliminary data.</text>
</comment>
<feature type="coiled-coil region" evidence="4">
    <location>
        <begin position="395"/>
        <end position="422"/>
    </location>
</feature>
<dbReference type="InterPro" id="IPR003660">
    <property type="entry name" value="HAMP_dom"/>
</dbReference>
<evidence type="ECO:0000256" key="3">
    <source>
        <dbReference type="PROSITE-ProRule" id="PRU00284"/>
    </source>
</evidence>
<reference evidence="8" key="2">
    <citation type="submission" date="2021-04" db="EMBL/GenBank/DDBJ databases">
        <authorList>
            <person name="Gilroy R."/>
        </authorList>
    </citation>
    <scope>NUCLEOTIDE SEQUENCE</scope>
    <source>
        <strain evidence="8">CHK195-6426</strain>
    </source>
</reference>
<dbReference type="GO" id="GO:0007165">
    <property type="term" value="P:signal transduction"/>
    <property type="evidence" value="ECO:0007669"/>
    <property type="project" value="UniProtKB-KW"/>
</dbReference>
<dbReference type="InterPro" id="IPR024478">
    <property type="entry name" value="HlyB_4HB_MCP"/>
</dbReference>
<dbReference type="EMBL" id="DXGH01000003">
    <property type="protein sequence ID" value="HIW80031.1"/>
    <property type="molecule type" value="Genomic_DNA"/>
</dbReference>
<dbReference type="InterPro" id="IPR004089">
    <property type="entry name" value="MCPsignal_dom"/>
</dbReference>
<gene>
    <name evidence="8" type="ORF">H9742_00655</name>
</gene>
<name>A0A9D1R1M4_9FIRM</name>
<proteinExistence type="inferred from homology"/>
<keyword evidence="3" id="KW-0807">Transducer</keyword>
<organism evidence="8 9">
    <name type="scientific">Candidatus Acetatifactor stercoripullorum</name>
    <dbReference type="NCBI Taxonomy" id="2838414"/>
    <lineage>
        <taxon>Bacteria</taxon>
        <taxon>Bacillati</taxon>
        <taxon>Bacillota</taxon>
        <taxon>Clostridia</taxon>
        <taxon>Lachnospirales</taxon>
        <taxon>Lachnospiraceae</taxon>
        <taxon>Acetatifactor</taxon>
    </lineage>
</organism>
<keyword evidence="5" id="KW-0812">Transmembrane</keyword>
<dbReference type="PANTHER" id="PTHR43531">
    <property type="entry name" value="PROTEIN ICFG"/>
    <property type="match status" value="1"/>
</dbReference>
<feature type="domain" description="HAMP" evidence="7">
    <location>
        <begin position="216"/>
        <end position="269"/>
    </location>
</feature>
<dbReference type="GO" id="GO:0006935">
    <property type="term" value="P:chemotaxis"/>
    <property type="evidence" value="ECO:0007669"/>
    <property type="project" value="UniProtKB-KW"/>
</dbReference>
<feature type="coiled-coil region" evidence="4">
    <location>
        <begin position="297"/>
        <end position="324"/>
    </location>
</feature>
<dbReference type="SUPFAM" id="SSF58104">
    <property type="entry name" value="Methyl-accepting chemotaxis protein (MCP) signaling domain"/>
    <property type="match status" value="1"/>
</dbReference>